<dbReference type="GeneTree" id="ENSGT01120000271858"/>
<reference evidence="7" key="2">
    <citation type="submission" date="2025-08" db="UniProtKB">
        <authorList>
            <consortium name="Ensembl"/>
        </authorList>
    </citation>
    <scope>IDENTIFICATION</scope>
    <source>
        <strain evidence="7">Guanapo</strain>
    </source>
</reference>
<keyword evidence="4" id="KW-0175">Coiled coil</keyword>
<organism evidence="7 8">
    <name type="scientific">Poecilia reticulata</name>
    <name type="common">Guppy</name>
    <name type="synonym">Acanthophacelus reticulatus</name>
    <dbReference type="NCBI Taxonomy" id="8081"/>
    <lineage>
        <taxon>Eukaryota</taxon>
        <taxon>Metazoa</taxon>
        <taxon>Chordata</taxon>
        <taxon>Craniata</taxon>
        <taxon>Vertebrata</taxon>
        <taxon>Euteleostomi</taxon>
        <taxon>Actinopterygii</taxon>
        <taxon>Neopterygii</taxon>
        <taxon>Teleostei</taxon>
        <taxon>Neoteleostei</taxon>
        <taxon>Acanthomorphata</taxon>
        <taxon>Ovalentaria</taxon>
        <taxon>Atherinomorphae</taxon>
        <taxon>Cyprinodontiformes</taxon>
        <taxon>Poeciliidae</taxon>
        <taxon>Poeciliinae</taxon>
        <taxon>Poecilia</taxon>
    </lineage>
</organism>
<dbReference type="Bgee" id="ENSPREG00000017071">
    <property type="expression patterns" value="Expressed in caudal fin"/>
</dbReference>
<evidence type="ECO:0000313" key="7">
    <source>
        <dbReference type="Ensembl" id="ENSPREP00000025272.1"/>
    </source>
</evidence>
<dbReference type="SUPFAM" id="SSF52540">
    <property type="entry name" value="P-loop containing nucleoside triphosphate hydrolases"/>
    <property type="match status" value="1"/>
</dbReference>
<dbReference type="STRING" id="8081.ENSPREP00000025272"/>
<evidence type="ECO:0000313" key="8">
    <source>
        <dbReference type="Proteomes" id="UP000242638"/>
    </source>
</evidence>
<dbReference type="GO" id="GO:0005525">
    <property type="term" value="F:GTP binding"/>
    <property type="evidence" value="ECO:0007669"/>
    <property type="project" value="UniProtKB-KW"/>
</dbReference>
<reference evidence="7" key="3">
    <citation type="submission" date="2025-09" db="UniProtKB">
        <authorList>
            <consortium name="Ensembl"/>
        </authorList>
    </citation>
    <scope>IDENTIFICATION</scope>
    <source>
        <strain evidence="7">Guanapo</strain>
    </source>
</reference>
<evidence type="ECO:0000256" key="1">
    <source>
        <dbReference type="ARBA" id="ARBA00008535"/>
    </source>
</evidence>
<dbReference type="PANTHER" id="PTHR10903">
    <property type="entry name" value="GTPASE, IMAP FAMILY MEMBER-RELATED"/>
    <property type="match status" value="1"/>
</dbReference>
<keyword evidence="2" id="KW-0547">Nucleotide-binding</keyword>
<evidence type="ECO:0000256" key="4">
    <source>
        <dbReference type="SAM" id="Coils"/>
    </source>
</evidence>
<dbReference type="InterPro" id="IPR006703">
    <property type="entry name" value="G_AIG1"/>
</dbReference>
<protein>
    <submittedName>
        <fullName evidence="7">GTPase IMAP family member 8-like</fullName>
    </submittedName>
</protein>
<dbReference type="Gene3D" id="3.40.50.300">
    <property type="entry name" value="P-loop containing nucleotide triphosphate hydrolases"/>
    <property type="match status" value="2"/>
</dbReference>
<dbReference type="AlphaFoldDB" id="A0A3P9PTR6"/>
<comment type="similarity">
    <text evidence="1">Belongs to the TRAFAC class TrmE-Era-EngA-EngB-Septin-like GTPase superfamily. AIG1/Toc34/Toc159-like paraseptin GTPase family. IAN subfamily.</text>
</comment>
<name>A0A3P9PTR6_POERE</name>
<dbReference type="OMA" id="ITKCITM"/>
<reference evidence="8" key="1">
    <citation type="submission" date="2013-11" db="EMBL/GenBank/DDBJ databases">
        <title>The genomic landscape of the Guanapo guppy.</title>
        <authorList>
            <person name="Kuenstner A."/>
            <person name="Dreyer C."/>
        </authorList>
    </citation>
    <scope>NUCLEOTIDE SEQUENCE</scope>
    <source>
        <strain evidence="8">Guanapo</strain>
    </source>
</reference>
<dbReference type="Pfam" id="PF04548">
    <property type="entry name" value="AIG1"/>
    <property type="match status" value="2"/>
</dbReference>
<evidence type="ECO:0000256" key="5">
    <source>
        <dbReference type="SAM" id="MobiDB-lite"/>
    </source>
</evidence>
<dbReference type="PANTHER" id="PTHR10903:SF188">
    <property type="entry name" value="GTPASE IMAP FAMILY MEMBER 2-LIKE-RELATED"/>
    <property type="match status" value="1"/>
</dbReference>
<dbReference type="FunFam" id="3.40.50.300:FF:000366">
    <property type="entry name" value="GTPase, IMAP family member 2"/>
    <property type="match status" value="1"/>
</dbReference>
<sequence length="582" mass="68205">MAADFPPVRRSSSFEFQRPDLKQRPDALNLVLFGPSDPLKTAAAKAILDHPDLPSECVRNQGEAFGRRVSLVEMPALGGKAQQEVMEESFRCVSLCDPEGVHAFILVLPVGPLTDEDKGELHTMQDTFSSRVNDFTIILFTTDSDPEHPDVGNFIENKDIQDLLQICGGRYLVLDIRDRRQIRGLMETVQTISASNNTAQSYTTVMFANSQKDRLIQQQQQLEELKKEKIACDKKNYPECLRIVLIGKTGTGKSSSGNTILGRKAFAFGSSQTSVTKRCQREKGDVDGRPVVVVDTPGLFGNTLTPDQVDEELLKCISLLAPGPHVFLLVLHVGRFTEEEKETLKLIKKNFGEDSENFTIILFTRGDDLEYEDKSIEEYVEKDCEEPCKKLISDCGGRYHVFNNHSKWRQMQVRELIRKIDTMVKENGGNCFTNETLQEEVKRILEEKEEMKKLREELQKKHEEETESLRRKMEEQREEMERERKQREKQFKEMEENNRKEREQKEREQEEREKEEKKRKEEEERQQHQWEKERQDLEKKIKQESEEKETIDRKLEEMRKQMEEKRDAWETERKEWWEKRHR</sequence>
<dbReference type="PROSITE" id="PS51720">
    <property type="entry name" value="G_AIG1"/>
    <property type="match status" value="1"/>
</dbReference>
<dbReference type="Proteomes" id="UP000242638">
    <property type="component" value="Unassembled WGS sequence"/>
</dbReference>
<evidence type="ECO:0000256" key="2">
    <source>
        <dbReference type="ARBA" id="ARBA00022741"/>
    </source>
</evidence>
<evidence type="ECO:0000256" key="3">
    <source>
        <dbReference type="ARBA" id="ARBA00023134"/>
    </source>
</evidence>
<proteinExistence type="inferred from homology"/>
<feature type="region of interest" description="Disordered" evidence="5">
    <location>
        <begin position="456"/>
        <end position="582"/>
    </location>
</feature>
<dbReference type="CDD" id="cd01852">
    <property type="entry name" value="AIG1"/>
    <property type="match status" value="1"/>
</dbReference>
<feature type="domain" description="AIG1-type G" evidence="6">
    <location>
        <begin position="238"/>
        <end position="441"/>
    </location>
</feature>
<keyword evidence="3" id="KW-0342">GTP-binding</keyword>
<dbReference type="Ensembl" id="ENSPRET00000025523.1">
    <property type="protein sequence ID" value="ENSPREP00000025272.1"/>
    <property type="gene ID" value="ENSPREG00000017071.1"/>
</dbReference>
<keyword evidence="8" id="KW-1185">Reference proteome</keyword>
<evidence type="ECO:0000259" key="6">
    <source>
        <dbReference type="PROSITE" id="PS51720"/>
    </source>
</evidence>
<dbReference type="InterPro" id="IPR045058">
    <property type="entry name" value="GIMA/IAN/Toc"/>
</dbReference>
<dbReference type="InterPro" id="IPR027417">
    <property type="entry name" value="P-loop_NTPase"/>
</dbReference>
<accession>A0A3P9PTR6</accession>
<feature type="coiled-coil region" evidence="4">
    <location>
        <begin position="205"/>
        <end position="235"/>
    </location>
</feature>